<dbReference type="Proteomes" id="UP000547510">
    <property type="component" value="Unassembled WGS sequence"/>
</dbReference>
<accession>A0A841CIY7</accession>
<organism evidence="2 3">
    <name type="scientific">Saccharothrix tamanrassetensis</name>
    <dbReference type="NCBI Taxonomy" id="1051531"/>
    <lineage>
        <taxon>Bacteria</taxon>
        <taxon>Bacillati</taxon>
        <taxon>Actinomycetota</taxon>
        <taxon>Actinomycetes</taxon>
        <taxon>Pseudonocardiales</taxon>
        <taxon>Pseudonocardiaceae</taxon>
        <taxon>Saccharothrix</taxon>
    </lineage>
</organism>
<comment type="caution">
    <text evidence="2">The sequence shown here is derived from an EMBL/GenBank/DDBJ whole genome shotgun (WGS) entry which is preliminary data.</text>
</comment>
<reference evidence="2 3" key="1">
    <citation type="submission" date="2020-08" db="EMBL/GenBank/DDBJ databases">
        <title>Genomic Encyclopedia of Type Strains, Phase III (KMG-III): the genomes of soil and plant-associated and newly described type strains.</title>
        <authorList>
            <person name="Whitman W."/>
        </authorList>
    </citation>
    <scope>NUCLEOTIDE SEQUENCE [LARGE SCALE GENOMIC DNA]</scope>
    <source>
        <strain evidence="2 3">CECT 8640</strain>
    </source>
</reference>
<protein>
    <recommendedName>
        <fullName evidence="4">Secreted protein</fullName>
    </recommendedName>
</protein>
<keyword evidence="3" id="KW-1185">Reference proteome</keyword>
<dbReference type="RefSeq" id="WP_184694423.1">
    <property type="nucleotide sequence ID" value="NZ_JACHJN010000008.1"/>
</dbReference>
<name>A0A841CIY7_9PSEU</name>
<dbReference type="EMBL" id="JACHJN010000008">
    <property type="protein sequence ID" value="MBB5958452.1"/>
    <property type="molecule type" value="Genomic_DNA"/>
</dbReference>
<feature type="signal peptide" evidence="1">
    <location>
        <begin position="1"/>
        <end position="22"/>
    </location>
</feature>
<proteinExistence type="predicted"/>
<keyword evidence="1" id="KW-0732">Signal</keyword>
<evidence type="ECO:0008006" key="4">
    <source>
        <dbReference type="Google" id="ProtNLM"/>
    </source>
</evidence>
<evidence type="ECO:0000313" key="2">
    <source>
        <dbReference type="EMBL" id="MBB5958452.1"/>
    </source>
</evidence>
<evidence type="ECO:0000313" key="3">
    <source>
        <dbReference type="Proteomes" id="UP000547510"/>
    </source>
</evidence>
<gene>
    <name evidence="2" type="ORF">FHS29_005060</name>
</gene>
<evidence type="ECO:0000256" key="1">
    <source>
        <dbReference type="SAM" id="SignalP"/>
    </source>
</evidence>
<feature type="chain" id="PRO_5038360273" description="Secreted protein" evidence="1">
    <location>
        <begin position="23"/>
        <end position="125"/>
    </location>
</feature>
<dbReference type="AlphaFoldDB" id="A0A841CIY7"/>
<sequence length="125" mass="12969">MKRLVIGAVLATAFSAAGVALTAPAWGAPDLQACGLGADSPYWVSDGTIRGVGSRTDCGGTVTLTVRIAKDRPFQPDTIHGTETRTEFGNGNVSVDGACAGYDDYYTWTTSSSGNEIESGRTKTC</sequence>